<feature type="signal peptide" evidence="1">
    <location>
        <begin position="1"/>
        <end position="20"/>
    </location>
</feature>
<evidence type="ECO:0000313" key="2">
    <source>
        <dbReference type="EnsemblMetazoa" id="CLYHEMP012424.1"/>
    </source>
</evidence>
<keyword evidence="3" id="KW-1185">Reference proteome</keyword>
<proteinExistence type="predicted"/>
<feature type="chain" id="PRO_5029709169" description="Cnidarian restricted protein" evidence="1">
    <location>
        <begin position="21"/>
        <end position="147"/>
    </location>
</feature>
<evidence type="ECO:0000313" key="3">
    <source>
        <dbReference type="Proteomes" id="UP000594262"/>
    </source>
</evidence>
<dbReference type="AlphaFoldDB" id="A0A7M5VGU7"/>
<dbReference type="Proteomes" id="UP000594262">
    <property type="component" value="Unplaced"/>
</dbReference>
<evidence type="ECO:0000256" key="1">
    <source>
        <dbReference type="SAM" id="SignalP"/>
    </source>
</evidence>
<reference evidence="2" key="1">
    <citation type="submission" date="2021-01" db="UniProtKB">
        <authorList>
            <consortium name="EnsemblMetazoa"/>
        </authorList>
    </citation>
    <scope>IDENTIFICATION</scope>
</reference>
<protein>
    <recommendedName>
        <fullName evidence="4">Cnidarian restricted protein</fullName>
    </recommendedName>
</protein>
<dbReference type="EnsemblMetazoa" id="CLYHEMT012424.1">
    <property type="protein sequence ID" value="CLYHEMP012424.1"/>
    <property type="gene ID" value="CLYHEMG012424"/>
</dbReference>
<sequence length="147" mass="17063">MKIKTFIYVLIAPFLSSVQCQLYEVTQHQNGTSKNESKPLSARSPTECILKCRVKCMKSYFVENENQCYCLINQIEMPNSKEGVLYQENENTECDADQERYCEECIVGKTFKNCKDVQEKCPCCRKRSDFYLLQFDGFSASKGFCEM</sequence>
<evidence type="ECO:0008006" key="4">
    <source>
        <dbReference type="Google" id="ProtNLM"/>
    </source>
</evidence>
<keyword evidence="1" id="KW-0732">Signal</keyword>
<organism evidence="2 3">
    <name type="scientific">Clytia hemisphaerica</name>
    <dbReference type="NCBI Taxonomy" id="252671"/>
    <lineage>
        <taxon>Eukaryota</taxon>
        <taxon>Metazoa</taxon>
        <taxon>Cnidaria</taxon>
        <taxon>Hydrozoa</taxon>
        <taxon>Hydroidolina</taxon>
        <taxon>Leptothecata</taxon>
        <taxon>Obeliida</taxon>
        <taxon>Clytiidae</taxon>
        <taxon>Clytia</taxon>
    </lineage>
</organism>
<name>A0A7M5VGU7_9CNID</name>
<accession>A0A7M5VGU7</accession>